<dbReference type="PROSITE" id="PS50994">
    <property type="entry name" value="INTEGRASE"/>
    <property type="match status" value="1"/>
</dbReference>
<evidence type="ECO:0000313" key="2">
    <source>
        <dbReference type="EMBL" id="KAK6751740.1"/>
    </source>
</evidence>
<evidence type="ECO:0000313" key="3">
    <source>
        <dbReference type="Proteomes" id="UP001303046"/>
    </source>
</evidence>
<dbReference type="Pfam" id="PF00665">
    <property type="entry name" value="rve"/>
    <property type="match status" value="1"/>
</dbReference>
<dbReference type="Proteomes" id="UP001303046">
    <property type="component" value="Unassembled WGS sequence"/>
</dbReference>
<keyword evidence="3" id="KW-1185">Reference proteome</keyword>
<gene>
    <name evidence="2" type="primary">Necator_chrIV.g16561</name>
    <name evidence="2" type="ORF">RB195_003264</name>
</gene>
<dbReference type="PANTHER" id="PTHR47331">
    <property type="entry name" value="PHD-TYPE DOMAIN-CONTAINING PROTEIN"/>
    <property type="match status" value="1"/>
</dbReference>
<proteinExistence type="predicted"/>
<reference evidence="2 3" key="1">
    <citation type="submission" date="2023-08" db="EMBL/GenBank/DDBJ databases">
        <title>A Necator americanus chromosomal reference genome.</title>
        <authorList>
            <person name="Ilik V."/>
            <person name="Petrzelkova K.J."/>
            <person name="Pardy F."/>
            <person name="Fuh T."/>
            <person name="Niatou-Singa F.S."/>
            <person name="Gouil Q."/>
            <person name="Baker L."/>
            <person name="Ritchie M.E."/>
            <person name="Jex A.R."/>
            <person name="Gazzola D."/>
            <person name="Li H."/>
            <person name="Toshio Fujiwara R."/>
            <person name="Zhan B."/>
            <person name="Aroian R.V."/>
            <person name="Pafco B."/>
            <person name="Schwarz E.M."/>
        </authorList>
    </citation>
    <scope>NUCLEOTIDE SEQUENCE [LARGE SCALE GENOMIC DNA]</scope>
    <source>
        <strain evidence="2 3">Aroian</strain>
        <tissue evidence="2">Whole animal</tissue>
    </source>
</reference>
<dbReference type="InterPro" id="IPR012337">
    <property type="entry name" value="RNaseH-like_sf"/>
</dbReference>
<feature type="domain" description="Integrase catalytic" evidence="1">
    <location>
        <begin position="20"/>
        <end position="162"/>
    </location>
</feature>
<comment type="caution">
    <text evidence="2">The sequence shown here is derived from an EMBL/GenBank/DDBJ whole genome shotgun (WGS) entry which is preliminary data.</text>
</comment>
<name>A0ABR1DP51_NECAM</name>
<dbReference type="SUPFAM" id="SSF53098">
    <property type="entry name" value="Ribonuclease H-like"/>
    <property type="match status" value="1"/>
</dbReference>
<accession>A0ABR1DP51</accession>
<dbReference type="Gene3D" id="3.30.420.10">
    <property type="entry name" value="Ribonuclease H-like superfamily/Ribonuclease H"/>
    <property type="match status" value="1"/>
</dbReference>
<dbReference type="InterPro" id="IPR001584">
    <property type="entry name" value="Integrase_cat-core"/>
</dbReference>
<dbReference type="EMBL" id="JAVFWL010000004">
    <property type="protein sequence ID" value="KAK6751740.1"/>
    <property type="molecule type" value="Genomic_DNA"/>
</dbReference>
<dbReference type="InterPro" id="IPR036397">
    <property type="entry name" value="RNaseH_sf"/>
</dbReference>
<evidence type="ECO:0000259" key="1">
    <source>
        <dbReference type="PROSITE" id="PS50994"/>
    </source>
</evidence>
<dbReference type="PANTHER" id="PTHR47331:SF1">
    <property type="entry name" value="GAG-LIKE PROTEIN"/>
    <property type="match status" value="1"/>
</dbReference>
<organism evidence="2 3">
    <name type="scientific">Necator americanus</name>
    <name type="common">Human hookworm</name>
    <dbReference type="NCBI Taxonomy" id="51031"/>
    <lineage>
        <taxon>Eukaryota</taxon>
        <taxon>Metazoa</taxon>
        <taxon>Ecdysozoa</taxon>
        <taxon>Nematoda</taxon>
        <taxon>Chromadorea</taxon>
        <taxon>Rhabditida</taxon>
        <taxon>Rhabditina</taxon>
        <taxon>Rhabditomorpha</taxon>
        <taxon>Strongyloidea</taxon>
        <taxon>Ancylostomatidae</taxon>
        <taxon>Bunostominae</taxon>
        <taxon>Necator</taxon>
    </lineage>
</organism>
<protein>
    <recommendedName>
        <fullName evidence="1">Integrase catalytic domain-containing protein</fullName>
    </recommendedName>
</protein>
<sequence length="162" mass="18607">MNNLPFKYSEMEDLPDRRVQRTQPLEHVGIDYFGPLTVKERDETVKAYGIIMTCTVTRLLRLELVSDMTTANLLNALRRFFAKRGVPTSITLDNGPYFLLGEQILQDAVLPFINDKPFANVMATKGITWKTIAPYAPWQGAFYERLIKSVKHSLYLPMFDCL</sequence>